<evidence type="ECO:0000313" key="4">
    <source>
        <dbReference type="Proteomes" id="UP000014760"/>
    </source>
</evidence>
<gene>
    <name evidence="2" type="ORF">CAPTEDRAFT_203968</name>
</gene>
<feature type="compositionally biased region" description="Polar residues" evidence="1">
    <location>
        <begin position="160"/>
        <end position="175"/>
    </location>
</feature>
<reference evidence="3" key="3">
    <citation type="submission" date="2015-06" db="UniProtKB">
        <authorList>
            <consortium name="EnsemblMetazoa"/>
        </authorList>
    </citation>
    <scope>IDENTIFICATION</scope>
</reference>
<dbReference type="EMBL" id="KB297594">
    <property type="protein sequence ID" value="ELU10313.1"/>
    <property type="molecule type" value="Genomic_DNA"/>
</dbReference>
<feature type="compositionally biased region" description="Low complexity" evidence="1">
    <location>
        <begin position="176"/>
        <end position="186"/>
    </location>
</feature>
<dbReference type="AlphaFoldDB" id="R7UUJ7"/>
<evidence type="ECO:0000256" key="1">
    <source>
        <dbReference type="SAM" id="MobiDB-lite"/>
    </source>
</evidence>
<feature type="region of interest" description="Disordered" evidence="1">
    <location>
        <begin position="160"/>
        <end position="197"/>
    </location>
</feature>
<protein>
    <submittedName>
        <fullName evidence="2 3">Uncharacterized protein</fullName>
    </submittedName>
</protein>
<keyword evidence="4" id="KW-1185">Reference proteome</keyword>
<reference evidence="4" key="1">
    <citation type="submission" date="2012-12" db="EMBL/GenBank/DDBJ databases">
        <authorList>
            <person name="Hellsten U."/>
            <person name="Grimwood J."/>
            <person name="Chapman J.A."/>
            <person name="Shapiro H."/>
            <person name="Aerts A."/>
            <person name="Otillar R.P."/>
            <person name="Terry A.Y."/>
            <person name="Boore J.L."/>
            <person name="Simakov O."/>
            <person name="Marletaz F."/>
            <person name="Cho S.-J."/>
            <person name="Edsinger-Gonzales E."/>
            <person name="Havlak P."/>
            <person name="Kuo D.-H."/>
            <person name="Larsson T."/>
            <person name="Lv J."/>
            <person name="Arendt D."/>
            <person name="Savage R."/>
            <person name="Osoegawa K."/>
            <person name="de Jong P."/>
            <person name="Lindberg D.R."/>
            <person name="Seaver E.C."/>
            <person name="Weisblat D.A."/>
            <person name="Putnam N.H."/>
            <person name="Grigoriev I.V."/>
            <person name="Rokhsar D.S."/>
        </authorList>
    </citation>
    <scope>NUCLEOTIDE SEQUENCE</scope>
    <source>
        <strain evidence="4">I ESC-2004</strain>
    </source>
</reference>
<proteinExistence type="predicted"/>
<dbReference type="EnsemblMetazoa" id="CapteT203968">
    <property type="protein sequence ID" value="CapteP203968"/>
    <property type="gene ID" value="CapteG203968"/>
</dbReference>
<dbReference type="EMBL" id="AMQN01006088">
    <property type="status" value="NOT_ANNOTATED_CDS"/>
    <property type="molecule type" value="Genomic_DNA"/>
</dbReference>
<name>R7UUJ7_CAPTE</name>
<feature type="compositionally biased region" description="Polar residues" evidence="1">
    <location>
        <begin position="187"/>
        <end position="197"/>
    </location>
</feature>
<reference evidence="2 4" key="2">
    <citation type="journal article" date="2013" name="Nature">
        <title>Insights into bilaterian evolution from three spiralian genomes.</title>
        <authorList>
            <person name="Simakov O."/>
            <person name="Marletaz F."/>
            <person name="Cho S.J."/>
            <person name="Edsinger-Gonzales E."/>
            <person name="Havlak P."/>
            <person name="Hellsten U."/>
            <person name="Kuo D.H."/>
            <person name="Larsson T."/>
            <person name="Lv J."/>
            <person name="Arendt D."/>
            <person name="Savage R."/>
            <person name="Osoegawa K."/>
            <person name="de Jong P."/>
            <person name="Grimwood J."/>
            <person name="Chapman J.A."/>
            <person name="Shapiro H."/>
            <person name="Aerts A."/>
            <person name="Otillar R.P."/>
            <person name="Terry A.Y."/>
            <person name="Boore J.L."/>
            <person name="Grigoriev I.V."/>
            <person name="Lindberg D.R."/>
            <person name="Seaver E.C."/>
            <person name="Weisblat D.A."/>
            <person name="Putnam N.H."/>
            <person name="Rokhsar D.S."/>
        </authorList>
    </citation>
    <scope>NUCLEOTIDE SEQUENCE</scope>
    <source>
        <strain evidence="2 4">I ESC-2004</strain>
    </source>
</reference>
<evidence type="ECO:0000313" key="3">
    <source>
        <dbReference type="EnsemblMetazoa" id="CapteP203968"/>
    </source>
</evidence>
<sequence length="197" mass="22220">MGLKKLLKKVFLKIFRLRRHQKVEPEAPFCEQRAEEFACKATVCEVTISPDSEDEDVMSYNSDLNATVTEASLNQSQFSEDGDSNGAETSGSEHHFLNPRASYVDRKGREQETQRDALRREDHRSKDLILRGMMVHLDEADEVNAKLHEILDAAAPAVLSSNADAPPSEYQSSKGTTLRLTRRPTTQHQKQSFDPAF</sequence>
<dbReference type="HOGENOM" id="CLU_1385361_0_0_1"/>
<dbReference type="Proteomes" id="UP000014760">
    <property type="component" value="Unassembled WGS sequence"/>
</dbReference>
<feature type="region of interest" description="Disordered" evidence="1">
    <location>
        <begin position="77"/>
        <end position="120"/>
    </location>
</feature>
<accession>R7UUJ7</accession>
<feature type="compositionally biased region" description="Basic and acidic residues" evidence="1">
    <location>
        <begin position="103"/>
        <end position="120"/>
    </location>
</feature>
<organism evidence="2">
    <name type="scientific">Capitella teleta</name>
    <name type="common">Polychaete worm</name>
    <dbReference type="NCBI Taxonomy" id="283909"/>
    <lineage>
        <taxon>Eukaryota</taxon>
        <taxon>Metazoa</taxon>
        <taxon>Spiralia</taxon>
        <taxon>Lophotrochozoa</taxon>
        <taxon>Annelida</taxon>
        <taxon>Polychaeta</taxon>
        <taxon>Sedentaria</taxon>
        <taxon>Scolecida</taxon>
        <taxon>Capitellidae</taxon>
        <taxon>Capitella</taxon>
    </lineage>
</organism>
<evidence type="ECO:0000313" key="2">
    <source>
        <dbReference type="EMBL" id="ELU10313.1"/>
    </source>
</evidence>